<name>A0ACD4B0Z8_9CAUD</name>
<proteinExistence type="predicted"/>
<protein>
    <submittedName>
        <fullName evidence="1">Uncharacterized protein</fullName>
    </submittedName>
</protein>
<evidence type="ECO:0000313" key="1">
    <source>
        <dbReference type="EMBL" id="UTS51917.1"/>
    </source>
</evidence>
<dbReference type="EMBL" id="JQ245707">
    <property type="protein sequence ID" value="UTS51917.1"/>
    <property type="molecule type" value="Genomic_DNA"/>
</dbReference>
<sequence length="82" mass="9409">MIPTNPELIDTIGDHENITEVRLDITRSAAYLVSEEGYEMELQCDNVVELHQLGSLIQQMTEDFDVKVYWRGAVDGKMIEHN</sequence>
<reference evidence="1 2" key="1">
    <citation type="journal article" date="2012" name="Proc. Natl. Acad. Sci. U.S.A.">
        <title>A novel lineage of myoviruses infecting cyanobacteria is widespread in the oceans.</title>
        <authorList>
            <person name="Sabehi G."/>
            <person name="Shaulov L."/>
            <person name="Silver D.H."/>
            <person name="Yanai I."/>
            <person name="Harel A."/>
            <person name="Lindell D."/>
        </authorList>
    </citation>
    <scope>NUCLEOTIDE SEQUENCE [LARGE SCALE GENOMIC DNA]</scope>
</reference>
<organism evidence="1 2">
    <name type="scientific">Cyanophage S-TIM5</name>
    <dbReference type="NCBI Taxonomy" id="1137745"/>
    <lineage>
        <taxon>Viruses</taxon>
        <taxon>Duplodnaviria</taxon>
        <taxon>Heunggongvirae</taxon>
        <taxon>Uroviricota</taxon>
        <taxon>Caudoviricetes</taxon>
        <taxon>Aurunvirus</taxon>
        <taxon>Aurunvirus STIM5</taxon>
    </lineage>
</organism>
<keyword evidence="2" id="KW-1185">Reference proteome</keyword>
<accession>A0ACD4B0Z8</accession>
<evidence type="ECO:0000313" key="2">
    <source>
        <dbReference type="Proteomes" id="UP000007178"/>
    </source>
</evidence>
<dbReference type="Proteomes" id="UP000007178">
    <property type="component" value="Segment"/>
</dbReference>